<reference evidence="8" key="1">
    <citation type="submission" date="2022-07" db="EMBL/GenBank/DDBJ databases">
        <title>Evaluation of T. orientalis genome assembly methods using nanopore sequencing and analysis of variation between genomes.</title>
        <authorList>
            <person name="Yam J."/>
            <person name="Micallef M.L."/>
            <person name="Liu M."/>
            <person name="Djordjevic S.P."/>
            <person name="Bogema D.R."/>
            <person name="Jenkins C."/>
        </authorList>
    </citation>
    <scope>NUCLEOTIDE SEQUENCE</scope>
    <source>
        <strain evidence="8">Goon Nure</strain>
    </source>
</reference>
<feature type="region of interest" description="Disordered" evidence="5">
    <location>
        <begin position="1"/>
        <end position="37"/>
    </location>
</feature>
<feature type="compositionally biased region" description="Basic and acidic residues" evidence="5">
    <location>
        <begin position="1"/>
        <end position="11"/>
    </location>
</feature>
<evidence type="ECO:0000256" key="6">
    <source>
        <dbReference type="SAM" id="Phobius"/>
    </source>
</evidence>
<dbReference type="GO" id="GO:0008270">
    <property type="term" value="F:zinc ion binding"/>
    <property type="evidence" value="ECO:0007669"/>
    <property type="project" value="UniProtKB-KW"/>
</dbReference>
<evidence type="ECO:0000256" key="1">
    <source>
        <dbReference type="ARBA" id="ARBA00022723"/>
    </source>
</evidence>
<feature type="transmembrane region" description="Helical" evidence="6">
    <location>
        <begin position="70"/>
        <end position="95"/>
    </location>
</feature>
<dbReference type="Proteomes" id="UP000244811">
    <property type="component" value="Chromosome 2"/>
</dbReference>
<dbReference type="CDD" id="cd16454">
    <property type="entry name" value="RING-H2_PA-TM-RING"/>
    <property type="match status" value="1"/>
</dbReference>
<proteinExistence type="predicted"/>
<feature type="compositionally biased region" description="Polar residues" evidence="5">
    <location>
        <begin position="22"/>
        <end position="37"/>
    </location>
</feature>
<dbReference type="InterPro" id="IPR050731">
    <property type="entry name" value="HRD1_E3_ubiq-ligases"/>
</dbReference>
<keyword evidence="3" id="KW-0862">Zinc</keyword>
<protein>
    <recommendedName>
        <fullName evidence="7">RING-type domain-containing protein</fullName>
    </recommendedName>
</protein>
<dbReference type="Pfam" id="PF13639">
    <property type="entry name" value="zf-RING_2"/>
    <property type="match status" value="1"/>
</dbReference>
<dbReference type="SUPFAM" id="SSF57850">
    <property type="entry name" value="RING/U-box"/>
    <property type="match status" value="1"/>
</dbReference>
<evidence type="ECO:0000313" key="8">
    <source>
        <dbReference type="EMBL" id="UKK02272.2"/>
    </source>
</evidence>
<dbReference type="PROSITE" id="PS50089">
    <property type="entry name" value="ZF_RING_2"/>
    <property type="match status" value="1"/>
</dbReference>
<sequence length="613" mass="69726">MDAAETEDRQVETQAPEEETQSNDASPPSSQERSGPNRLINQIRSMPLVSLLLGRNVPARNVIHDSNGFFLLKCIMGFHLVILVTLVVLSTFAIYHYNVRFYKNQTRPSETLIVCWLLRGIWRTLNSSWSLRYYCSGMETTPNLKLSQTFYNLVSILWIGLAVIFLGVSPKEDLKSTSSKICYFLLWTTIASYVVPMLAYTLMCFLLYLTLFIVIYFRHGTLPLTSGAMPLTLLRKLKVQKYREVLKAINMSQSIDKLASEVKLDMKATDLGVTSPITIDDPLSDCVNNAEMLAERICSICILKISDVDKVFVLPCDMRHLFHRDCLKKWFKRSSECPICRSNISEILAEKDKPVNKGIIGQHTQATEYSEHYYHRDPIQELGQYPVHESDYSHSEEDEQDEQDEQDQQDQIEQSQQCVEQENEVLQENGKGGNDVVGKIFSMSNDVANEKIKQSVNSNNGDFIVVVDNVSVDDVIDHVESVSVGHRGMLFENKAAYEAVKQEFASKTINQPLKEVLDESPNKTPNMSSNISPNEPIKETMEQPPKQLSKEDTIVQESASESDEKLQNSHKQVEKEHEEKSEEQKPLEVVIVQDEKEEKADGVEESWKNVPIL</sequence>
<feature type="region of interest" description="Disordered" evidence="5">
    <location>
        <begin position="517"/>
        <end position="613"/>
    </location>
</feature>
<feature type="compositionally biased region" description="Basic and acidic residues" evidence="5">
    <location>
        <begin position="593"/>
        <end position="607"/>
    </location>
</feature>
<feature type="transmembrane region" description="Helical" evidence="6">
    <location>
        <begin position="181"/>
        <end position="209"/>
    </location>
</feature>
<evidence type="ECO:0000256" key="2">
    <source>
        <dbReference type="ARBA" id="ARBA00022771"/>
    </source>
</evidence>
<feature type="compositionally biased region" description="Acidic residues" evidence="5">
    <location>
        <begin position="396"/>
        <end position="410"/>
    </location>
</feature>
<keyword evidence="1" id="KW-0479">Metal-binding</keyword>
<keyword evidence="6" id="KW-0812">Transmembrane</keyword>
<feature type="region of interest" description="Disordered" evidence="5">
    <location>
        <begin position="389"/>
        <end position="420"/>
    </location>
</feature>
<dbReference type="Gene3D" id="3.30.40.10">
    <property type="entry name" value="Zinc/RING finger domain, C3HC4 (zinc finger)"/>
    <property type="match status" value="1"/>
</dbReference>
<feature type="transmembrane region" description="Helical" evidence="6">
    <location>
        <begin position="150"/>
        <end position="169"/>
    </location>
</feature>
<organism evidence="8 9">
    <name type="scientific">Theileria orientalis</name>
    <dbReference type="NCBI Taxonomy" id="68886"/>
    <lineage>
        <taxon>Eukaryota</taxon>
        <taxon>Sar</taxon>
        <taxon>Alveolata</taxon>
        <taxon>Apicomplexa</taxon>
        <taxon>Aconoidasida</taxon>
        <taxon>Piroplasmida</taxon>
        <taxon>Theileriidae</taxon>
        <taxon>Theileria</taxon>
    </lineage>
</organism>
<evidence type="ECO:0000256" key="3">
    <source>
        <dbReference type="ARBA" id="ARBA00022833"/>
    </source>
</evidence>
<dbReference type="InterPro" id="IPR001841">
    <property type="entry name" value="Znf_RING"/>
</dbReference>
<evidence type="ECO:0000313" key="9">
    <source>
        <dbReference type="Proteomes" id="UP000244811"/>
    </source>
</evidence>
<feature type="compositionally biased region" description="Basic and acidic residues" evidence="5">
    <location>
        <begin position="562"/>
        <end position="586"/>
    </location>
</feature>
<feature type="domain" description="RING-type" evidence="7">
    <location>
        <begin position="298"/>
        <end position="341"/>
    </location>
</feature>
<name>A0A976MCT5_THEOR</name>
<evidence type="ECO:0000256" key="5">
    <source>
        <dbReference type="SAM" id="MobiDB-lite"/>
    </source>
</evidence>
<keyword evidence="6" id="KW-1133">Transmembrane helix</keyword>
<dbReference type="GO" id="GO:0012505">
    <property type="term" value="C:endomembrane system"/>
    <property type="evidence" value="ECO:0007669"/>
    <property type="project" value="TreeGrafter"/>
</dbReference>
<evidence type="ECO:0000259" key="7">
    <source>
        <dbReference type="PROSITE" id="PS50089"/>
    </source>
</evidence>
<evidence type="ECO:0000256" key="4">
    <source>
        <dbReference type="PROSITE-ProRule" id="PRU00175"/>
    </source>
</evidence>
<dbReference type="PANTHER" id="PTHR22763">
    <property type="entry name" value="RING ZINC FINGER PROTEIN"/>
    <property type="match status" value="1"/>
</dbReference>
<dbReference type="EMBL" id="CP056071">
    <property type="protein sequence ID" value="UKK02272.2"/>
    <property type="molecule type" value="Genomic_DNA"/>
</dbReference>
<keyword evidence="2 4" id="KW-0863">Zinc-finger</keyword>
<dbReference type="AlphaFoldDB" id="A0A976MCT5"/>
<feature type="compositionally biased region" description="Low complexity" evidence="5">
    <location>
        <begin position="411"/>
        <end position="420"/>
    </location>
</feature>
<dbReference type="SMART" id="SM00184">
    <property type="entry name" value="RING"/>
    <property type="match status" value="1"/>
</dbReference>
<dbReference type="InterPro" id="IPR013083">
    <property type="entry name" value="Znf_RING/FYVE/PHD"/>
</dbReference>
<feature type="compositionally biased region" description="Polar residues" evidence="5">
    <location>
        <begin position="522"/>
        <end position="533"/>
    </location>
</feature>
<dbReference type="GO" id="GO:0043161">
    <property type="term" value="P:proteasome-mediated ubiquitin-dependent protein catabolic process"/>
    <property type="evidence" value="ECO:0007669"/>
    <property type="project" value="TreeGrafter"/>
</dbReference>
<accession>A0A976MCT5</accession>
<dbReference type="SMART" id="SM00744">
    <property type="entry name" value="RINGv"/>
    <property type="match status" value="1"/>
</dbReference>
<gene>
    <name evidence="8" type="ORF">MACK_001628</name>
</gene>
<dbReference type="InterPro" id="IPR011016">
    <property type="entry name" value="Znf_RING-CH"/>
</dbReference>
<dbReference type="GO" id="GO:0061630">
    <property type="term" value="F:ubiquitin protein ligase activity"/>
    <property type="evidence" value="ECO:0007669"/>
    <property type="project" value="TreeGrafter"/>
</dbReference>
<keyword evidence="6" id="KW-0472">Membrane</keyword>
<dbReference type="PANTHER" id="PTHR22763:SF183">
    <property type="entry name" value="RING-TYPE DOMAIN-CONTAINING PROTEIN"/>
    <property type="match status" value="1"/>
</dbReference>